<evidence type="ECO:0000256" key="10">
    <source>
        <dbReference type="ARBA" id="ARBA00022832"/>
    </source>
</evidence>
<keyword evidence="31" id="KW-1185">Reference proteome</keyword>
<dbReference type="InterPro" id="IPR023213">
    <property type="entry name" value="CAT-like_dom_sf"/>
</dbReference>
<evidence type="ECO:0000256" key="3">
    <source>
        <dbReference type="ARBA" id="ARBA00003299"/>
    </source>
</evidence>
<dbReference type="InterPro" id="IPR036736">
    <property type="entry name" value="ACP-like_sf"/>
</dbReference>
<accession>A0A369AXZ0</accession>
<dbReference type="InterPro" id="IPR057326">
    <property type="entry name" value="KR_dom"/>
</dbReference>
<feature type="domain" description="Carrier" evidence="27">
    <location>
        <begin position="3177"/>
        <end position="3252"/>
    </location>
</feature>
<evidence type="ECO:0000256" key="8">
    <source>
        <dbReference type="ARBA" id="ARBA00022679"/>
    </source>
</evidence>
<dbReference type="Pfam" id="PF08659">
    <property type="entry name" value="KR"/>
    <property type="match status" value="1"/>
</dbReference>
<comment type="similarity">
    <text evidence="5">Belongs to the ATP-dependent AMP-binding enzyme family.</text>
</comment>
<dbReference type="GO" id="GO:0005829">
    <property type="term" value="C:cytosol"/>
    <property type="evidence" value="ECO:0007669"/>
    <property type="project" value="TreeGrafter"/>
</dbReference>
<dbReference type="Pfam" id="PF00501">
    <property type="entry name" value="AMP-binding"/>
    <property type="match status" value="2"/>
</dbReference>
<evidence type="ECO:0000256" key="26">
    <source>
        <dbReference type="PROSITE-ProRule" id="PRU01363"/>
    </source>
</evidence>
<dbReference type="InterPro" id="IPR006162">
    <property type="entry name" value="Ppantetheine_attach_site"/>
</dbReference>
<dbReference type="GO" id="GO:0016746">
    <property type="term" value="F:acyltransferase activity"/>
    <property type="evidence" value="ECO:0007669"/>
    <property type="project" value="InterPro"/>
</dbReference>
<evidence type="ECO:0000313" key="31">
    <source>
        <dbReference type="Proteomes" id="UP000253034"/>
    </source>
</evidence>
<dbReference type="FunFam" id="1.10.1200.10:FF:000005">
    <property type="entry name" value="Nonribosomal peptide synthetase 1"/>
    <property type="match status" value="1"/>
</dbReference>
<comment type="catalytic activity">
    <reaction evidence="17">
        <text>19-(4-hydroxyphenyl)nonadecanoyl-[(phenol)carboxyphthiodiolenone synthase] + 2 (S)-methylmalonyl-CoA + 3 malonyl-CoA + 5 NADPH + 10 H(+) = C37-(phenol)carboxyphthiodiolenone-[(phenol)carboxyphthiodiolenone synthase] + 5 CO2 + 5 NADP(+) + 5 CoA + 2 H2O</text>
        <dbReference type="Rhea" id="RHEA:57760"/>
        <dbReference type="Rhea" id="RHEA-COMP:14273"/>
        <dbReference type="Rhea" id="RHEA-COMP:14990"/>
        <dbReference type="ChEBI" id="CHEBI:15377"/>
        <dbReference type="ChEBI" id="CHEBI:15378"/>
        <dbReference type="ChEBI" id="CHEBI:16526"/>
        <dbReference type="ChEBI" id="CHEBI:57287"/>
        <dbReference type="ChEBI" id="CHEBI:57327"/>
        <dbReference type="ChEBI" id="CHEBI:57384"/>
        <dbReference type="ChEBI" id="CHEBI:57783"/>
        <dbReference type="ChEBI" id="CHEBI:58349"/>
        <dbReference type="ChEBI" id="CHEBI:133301"/>
        <dbReference type="ChEBI" id="CHEBI:142260"/>
        <dbReference type="EC" id="2.3.1.292"/>
    </reaction>
</comment>
<dbReference type="InterPro" id="IPR042099">
    <property type="entry name" value="ANL_N_sf"/>
</dbReference>
<evidence type="ECO:0000256" key="20">
    <source>
        <dbReference type="ARBA" id="ARBA00058455"/>
    </source>
</evidence>
<dbReference type="FunFam" id="3.40.50.12780:FF:000012">
    <property type="entry name" value="Non-ribosomal peptide synthetase"/>
    <property type="match status" value="1"/>
</dbReference>
<dbReference type="InterPro" id="IPR014030">
    <property type="entry name" value="Ketoacyl_synth_N"/>
</dbReference>
<dbReference type="Pfam" id="PF02801">
    <property type="entry name" value="Ketoacyl-synt_C"/>
    <property type="match status" value="1"/>
</dbReference>
<evidence type="ECO:0000256" key="4">
    <source>
        <dbReference type="ARBA" id="ARBA00004789"/>
    </source>
</evidence>
<dbReference type="FunFam" id="3.30.559.30:FF:000001">
    <property type="entry name" value="Non-ribosomal peptide synthetase"/>
    <property type="match status" value="1"/>
</dbReference>
<evidence type="ECO:0000259" key="28">
    <source>
        <dbReference type="PROSITE" id="PS52004"/>
    </source>
</evidence>
<evidence type="ECO:0000256" key="24">
    <source>
        <dbReference type="ARBA" id="ARBA00078169"/>
    </source>
</evidence>
<reference evidence="30 31" key="1">
    <citation type="submission" date="2018-07" db="EMBL/GenBank/DDBJ databases">
        <title>Genomic Encyclopedia of Type Strains, Phase IV (KMG-IV): sequencing the most valuable type-strain genomes for metagenomic binning, comparative biology and taxonomic classification.</title>
        <authorList>
            <person name="Goeker M."/>
        </authorList>
    </citation>
    <scope>NUCLEOTIDE SEQUENCE [LARGE SCALE GENOMIC DNA]</scope>
    <source>
        <strain evidence="30 31">DSM 27016</strain>
    </source>
</reference>
<evidence type="ECO:0000256" key="14">
    <source>
        <dbReference type="ARBA" id="ARBA00023194"/>
    </source>
</evidence>
<dbReference type="InterPro" id="IPR010071">
    <property type="entry name" value="AA_adenyl_dom"/>
</dbReference>
<dbReference type="FunFam" id="3.40.47.10:FF:000042">
    <property type="entry name" value="Polyketide synthase Pks13"/>
    <property type="match status" value="1"/>
</dbReference>
<evidence type="ECO:0000256" key="19">
    <source>
        <dbReference type="ARBA" id="ARBA00052745"/>
    </source>
</evidence>
<sequence length="3284" mass="365348">MSAHETLTELIISRKDEHEKGITFILGETNERYVSYKSLYDASLSLLYKLQKAGFKQGDQVIFQIDDNEKFVYSFWACILGAMIPVPVSPGTNDEHKMKLFKIWEVLDNPCMLASRDFMLKLEGFADKKGLQEQMASITKRTAYVEDMENGGEQGEIHSTGPDDMAFVQFSSGSTGEPKGVIITHKNVIANLSSVIKWTGINCCDTGLNWMPLTHDMGLIGTHIKGVLACMNQYNMHTQLFIRHPSLWISKASEHNVTITYSPNFGYKHFLKFFNEDVKKDWDLSGIRLIYNGAEPISAGLCNEFLDKLSGYGLRRNAMYPVYGLAEGTIAVTFPHMGDELRCVTLNREYLKIGQTVREATTEDIRAVTFVDVGLPIYDCRVRICGEDNNDLGENRIGNIQISGANVTCGYYNNPEATRQAITGDGWLNTGDLGFMRDKRLVITGRAKDVIFVAGQNFYSHDIERAAEEIEGVELGKAAAVGIFDEGLQCDRIVMFILFKQKAESFMPLSADIKRCIGEKTGIEVSDVIPIKSMPKTTSGKIQRYKLRESFLNGEYDAIRAELNSLMDSDIRNRVIEPPKNDTEKRLVEVWCDILGYSRVGTRDSFFDLGGDSLKITRVISRIRDLFDVELTQSEFFENPCIEALACIIDGAGKNKSGGSESIKTFLPDTGRLPLSFGQKRLWFLDRLNSESPQYNLYTALRLKGSLRADLMEKSVCMVIQRHKILSSSFYEEDGTPVQLLNKEYEFRLDMDDISHMPPDERQNKAMELAEDVASRPFRLDTPPLVRGRLIRLSEDEHLLVLAVHHIIFDGWSFGILLKELSQYYEAALEGKDAKLADLDIQYADFARWQLQRAEGEETKQQLEFWKTKLSGELPVLELPIIKNRPAIQQYTGAKLTASIPGSMVKKLQVLARRENCTLFMLLLAAFKLLLYRYTGQQDIIVGSPVANRNRKEIEGLIGFFVNNMVLRTSFSAGDKFSELLSRVKKVTLEAYANQDIPFEKLVEELNIQRDMSRNPLFQILFSLQNTPSQGHVFSEMNISTMDMDSGFARFDLCVDVRDAGDSLAVDFEYNTSLFNTEDIARMAGHYKQLLKGICASPDEYLDGYEILTQPEELMQIEQWNRTELDLGDVKCWVQLFDMQAERSPEALAVISRDGSMTYRELSSRSNKLANYLIESGAGRETVVGVYMDRTPQMLVALLGIHKAGAAYLPMDPIFPSERIAYMLEDAQTGIVLTQEALADTLPDHNAKIICLDREWQAIDMHYPEVNVCKGERESLAYLIYTSGSTGKPKGVQIEQYALLNFLVSTAQKTGLKDRDKLLAVTTLSFDIAGLELFMPLIAGASVVLAARDDTSDGSRLTELMDKHRITIMQATPATWRIILQSGWKGSKTLRILCGGEALPEELAFKLADRCGCLWNMYGPTETTIWSSMEQIASGHAVTIGKPIGNTKVYILNPMMRHMPVGIPGELYIGGDGLARGYLNQPELTRERFVPNPFVNALGARIYKTGDLVRFLKDGRMEFVGRLDHQVKIRGFRIELGEIESLLCQSPSVKQSVVAAREVIPGEKSLVAYIVPHSGYDAGSLDASLLRKLLKEKLPDYMIPSAFVVMESFPMTPNRKIDRKALPMPKSLGSLSEEEYEAPSNETEKQIADIWRDVLKRDAVGVNDNFFDLGGHSLLLAQVRSRVEKLLGRDIPMLELFKYPTVHTLAQYLDGKSRTAINVPSANAAEAKETEGQDIAVIGLSGRFPGAANIDEFWSNLERGVESISRFTDEEVIEEGVDPDMLDRPEYVKAWGILDGVDKFDALFFGYNPREAAVLDPQQRIFLEESWRALENSGYDSEKYNGSIGVFASTGMNTYIKNLSGGEGSEGLANDYQIMISNDKDFLATRVAYKLNLEGPGMTVQTACSSSLVAVHLACRSLNSGECDMALAGGVSVRLPQKKGYMYQEGMILSPDGHCRAFDEKAKGTVGGNGAGVVVLKRLDKAVRDRDNIWAVIKGSAINNDGSMKVGYTAPRLDGQARVIHEAQRKAGIDPATITYIEAHGTGTPMGDPIEIEALKQVFGTYTDKRNFCAVGSVKTNIGHLDSASGVTGLIKTVLSLNKGKIPPSVNFYKPNPKIDFENSPFFVNAALAEWKSGEDPRRAGVSSFGIGGTNAHAVLEEAPKAQPDAAGDGEYLIVLSAKTGTALDAMSKELAEFLSSNEGISMADAAYTLQVGRREHEIRRFLVCASREDAIEILSNMSAGSKRAFDNKDNKGTYGTETIRNTQGDSLEELGHRWLAEEGIDWEKLYEGQKRRRIPLPSYPFEGKSYWTSAPMKNTRQNINAKKKKDIDEWFYTPVWKQSVRDVPYSSSTAVTDGRSMLILAEEGSFTERLTELLALKGDGIIIASAASEYKKISENTYQFNPNSPADYKSLLHEAGNSGGKGCIVVNLMGVTGDADGCGDENYIECGERLFYSMLYTAQAYGELGWKCPVDIKLISDHPGDELGGRRICTGKAMSMGPCRVIPIEYPAIKCSDIGFVMPRKDSRYLDEMLKQLAAEIYSETKEAQVDYRGTERWELAYERVPLHGNNGDAIALKPKGVYLITGGLGGIGLALAEHLAQEAKARLVLVARSQFIEREKWEDWLQSKGPEDKVSKVIQRLTACIGKGADLLICSADITSPEALRDVRRQAQQKFGSIDGIFHAAGIPGGGMIQIKKREFAEKVLAPKVRGTVAIHDAFKDEKPDFFIFYSSLNALTGGFGQADYSAANAFMDAFARQNDSHYGTRVISINWDRWPGTGMAAATSSKPQSLHPLLGDRLAHSEQKTVYMTQMSPESHWVLSEHLVLGTPTIAGTTYIEMARAAFEEIEGGVRSRIADVIFLSPMAVAAGEKRDVFTILGKSGSAYSFQIVSRSHASKGGTNGWQEHVRGTVCRLEEENSGVQDDLSQISSRCRRDIMPESERNKAASEEFISFGRRWKNLKSFDMGNDEALVQIELDEEFEGDMASYRFHPAVADAATGSVRLAAGGSYLPFSYGRLDINAAIPRKIYAHIRFKNGYGKSEEIITSDISIMNDKGLRLVEITGFSMKLIGEAAAEGIKSRAAAAQNSDFAELERLCREDKRRRNKSFDEGISVSEGNEVLKRIFKGCFKYQVVVSTRDIQEAFRQADYTNRAGAAEGITAAAPAQQLHPRPELDNEFIPAKSDTEKKLAEIWQRILGIDRIGVLDEFFALGGDSLLLIQLHSKLKESFETDIAVVDLYKYNTVSSLSKYLSAGSQEQEKPVFTQVNQRAEKQLELLKQKRQRMIRK</sequence>
<comment type="pathway">
    <text evidence="4">Antibiotic biosynthesis; bacillaene biosynthesis.</text>
</comment>
<dbReference type="UniPathway" id="UPA01003"/>
<evidence type="ECO:0000256" key="18">
    <source>
        <dbReference type="ARBA" id="ARBA00052119"/>
    </source>
</evidence>
<dbReference type="InterPro" id="IPR042104">
    <property type="entry name" value="PKS_dehydratase_sf"/>
</dbReference>
<feature type="domain" description="Ketosynthase family 3 (KS3)" evidence="28">
    <location>
        <begin position="1732"/>
        <end position="2158"/>
    </location>
</feature>
<dbReference type="NCBIfam" id="TIGR01733">
    <property type="entry name" value="AA-adenyl-dom"/>
    <property type="match status" value="1"/>
</dbReference>
<dbReference type="GO" id="GO:0043041">
    <property type="term" value="P:amino acid activation for nonribosomal peptide biosynthetic process"/>
    <property type="evidence" value="ECO:0007669"/>
    <property type="project" value="UniProtKB-ARBA"/>
</dbReference>
<dbReference type="PROSITE" id="PS00012">
    <property type="entry name" value="PHOSPHOPANTETHEINE"/>
    <property type="match status" value="2"/>
</dbReference>
<dbReference type="PROSITE" id="PS50075">
    <property type="entry name" value="CARRIER"/>
    <property type="match status" value="3"/>
</dbReference>
<keyword evidence="8" id="KW-0808">Transferase</keyword>
<dbReference type="CDD" id="cd19531">
    <property type="entry name" value="LCL_NRPS-like"/>
    <property type="match status" value="1"/>
</dbReference>
<keyword evidence="13" id="KW-0443">Lipid metabolism</keyword>
<evidence type="ECO:0000259" key="27">
    <source>
        <dbReference type="PROSITE" id="PS50075"/>
    </source>
</evidence>
<feature type="region of interest" description="N-terminal hotdog fold" evidence="26">
    <location>
        <begin position="2790"/>
        <end position="2916"/>
    </location>
</feature>
<dbReference type="InterPro" id="IPR025110">
    <property type="entry name" value="AMP-bd_C"/>
</dbReference>
<dbReference type="Pfam" id="PF22621">
    <property type="entry name" value="CurL-like_PKS_C"/>
    <property type="match status" value="1"/>
</dbReference>
<comment type="caution">
    <text evidence="30">The sequence shown here is derived from an EMBL/GenBank/DDBJ whole genome shotgun (WGS) entry which is preliminary data.</text>
</comment>
<dbReference type="Gene3D" id="3.40.47.10">
    <property type="match status" value="1"/>
</dbReference>
<feature type="active site" description="Proton acceptor; for dehydratase activity" evidence="26">
    <location>
        <position position="2821"/>
    </location>
</feature>
<dbReference type="Proteomes" id="UP000253034">
    <property type="component" value="Unassembled WGS sequence"/>
</dbReference>
<dbReference type="GO" id="GO:0006631">
    <property type="term" value="P:fatty acid metabolic process"/>
    <property type="evidence" value="ECO:0007669"/>
    <property type="project" value="UniProtKB-KW"/>
</dbReference>
<evidence type="ECO:0000256" key="1">
    <source>
        <dbReference type="ARBA" id="ARBA00001937"/>
    </source>
</evidence>
<dbReference type="Pfam" id="PF00550">
    <property type="entry name" value="PP-binding"/>
    <property type="match status" value="3"/>
</dbReference>
<dbReference type="GO" id="GO:0044550">
    <property type="term" value="P:secondary metabolite biosynthetic process"/>
    <property type="evidence" value="ECO:0007669"/>
    <property type="project" value="TreeGrafter"/>
</dbReference>
<dbReference type="GO" id="GO:0008610">
    <property type="term" value="P:lipid biosynthetic process"/>
    <property type="evidence" value="ECO:0007669"/>
    <property type="project" value="UniProtKB-ARBA"/>
</dbReference>
<keyword evidence="7" id="KW-0597">Phosphoprotein</keyword>
<dbReference type="SUPFAM" id="SSF52777">
    <property type="entry name" value="CoA-dependent acyltransferases"/>
    <property type="match status" value="2"/>
</dbReference>
<dbReference type="Pfam" id="PF14765">
    <property type="entry name" value="PS-DH"/>
    <property type="match status" value="1"/>
</dbReference>
<dbReference type="SUPFAM" id="SSF51735">
    <property type="entry name" value="NAD(P)-binding Rossmann-fold domains"/>
    <property type="match status" value="2"/>
</dbReference>
<dbReference type="SMART" id="SM00825">
    <property type="entry name" value="PKS_KS"/>
    <property type="match status" value="1"/>
</dbReference>
<dbReference type="FunFam" id="1.10.1200.10:FF:000016">
    <property type="entry name" value="Non-ribosomal peptide synthase"/>
    <property type="match status" value="1"/>
</dbReference>
<dbReference type="OrthoDB" id="2203190at2"/>
<dbReference type="CDD" id="cd08953">
    <property type="entry name" value="KR_2_SDR_x"/>
    <property type="match status" value="1"/>
</dbReference>
<dbReference type="Gene3D" id="3.40.50.980">
    <property type="match status" value="2"/>
</dbReference>
<evidence type="ECO:0000256" key="12">
    <source>
        <dbReference type="ARBA" id="ARBA00023002"/>
    </source>
</evidence>
<dbReference type="PANTHER" id="PTHR45527">
    <property type="entry name" value="NONRIBOSOMAL PEPTIDE SYNTHETASE"/>
    <property type="match status" value="1"/>
</dbReference>
<evidence type="ECO:0000256" key="21">
    <source>
        <dbReference type="ARBA" id="ARBA00066974"/>
    </source>
</evidence>
<dbReference type="Pfam" id="PF13193">
    <property type="entry name" value="AMP-binding_C"/>
    <property type="match status" value="1"/>
</dbReference>
<evidence type="ECO:0000256" key="15">
    <source>
        <dbReference type="ARBA" id="ARBA00023268"/>
    </source>
</evidence>
<dbReference type="FunFam" id="3.30.300.30:FF:000010">
    <property type="entry name" value="Enterobactin synthetase component F"/>
    <property type="match status" value="1"/>
</dbReference>
<dbReference type="Gene3D" id="3.30.300.30">
    <property type="match status" value="2"/>
</dbReference>
<dbReference type="SMART" id="SM00826">
    <property type="entry name" value="PKS_DH"/>
    <property type="match status" value="1"/>
</dbReference>
<dbReference type="SMART" id="SM00822">
    <property type="entry name" value="PKS_KR"/>
    <property type="match status" value="1"/>
</dbReference>
<comment type="function">
    <text evidence="20">Part of the PpsABCDE complex involved in the biosynthesis of the lipid core common to phthiocerols and phenolphthiocerols by successive additions of malonyl-CoA or methylmalonyl-CoA extender units. PpsA can accept as substrate the activated forms of either icosanoyl (C20), docosanoyl (C22) or lignoceroyl (C24) groups from FadD26, or a (4-hydroxyphenyl)-C17 or (4-hydroxyphenyl)-C19 fatty acyl from FadD29. PpsA initiates the biosynthesis and extends its substrate using a malonyl-CoA extender unit. The PpsB and PpsC proteins add the second and third malonyl-CoA extender units. PpsD adds an (R)-methylmalonyl unit and PpsE adds a second (R)-methylmalonyl unit. The incorporation of the methylmalonyl units results in formation of two branched methyl groups in the elongated product.</text>
</comment>
<feature type="domain" description="Carrier" evidence="27">
    <location>
        <begin position="1638"/>
        <end position="1713"/>
    </location>
</feature>
<dbReference type="InterPro" id="IPR049551">
    <property type="entry name" value="PKS_DH_C"/>
</dbReference>
<dbReference type="FunFam" id="3.40.50.980:FF:000001">
    <property type="entry name" value="Non-ribosomal peptide synthetase"/>
    <property type="match status" value="1"/>
</dbReference>
<dbReference type="InterPro" id="IPR049900">
    <property type="entry name" value="PKS_mFAS_DH"/>
</dbReference>
<keyword evidence="11" id="KW-0521">NADP</keyword>
<dbReference type="InterPro" id="IPR020807">
    <property type="entry name" value="PKS_DH"/>
</dbReference>
<dbReference type="Gene3D" id="1.10.1200.10">
    <property type="entry name" value="ACP-like"/>
    <property type="match status" value="3"/>
</dbReference>
<evidence type="ECO:0000256" key="13">
    <source>
        <dbReference type="ARBA" id="ARBA00023098"/>
    </source>
</evidence>
<dbReference type="InterPro" id="IPR009081">
    <property type="entry name" value="PP-bd_ACP"/>
</dbReference>
<comment type="catalytic activity">
    <reaction evidence="19">
        <text>icosanoyl-[(phenol)carboxyphthiodiolenone synthase] + 2 (S)-methylmalonyl-CoA + 3 malonyl-CoA + 5 NADPH + 10 H(+) = C32-carboxyphthiodiolenone-[(phenol)carboxyphthiodiolenone synthase] + 5 CO2 + 5 NADP(+) + 5 CoA + 2 H2O</text>
        <dbReference type="Rhea" id="RHEA:57748"/>
        <dbReference type="Rhea" id="RHEA-COMP:14985"/>
        <dbReference type="Rhea" id="RHEA-COMP:14986"/>
        <dbReference type="ChEBI" id="CHEBI:15377"/>
        <dbReference type="ChEBI" id="CHEBI:15378"/>
        <dbReference type="ChEBI" id="CHEBI:16526"/>
        <dbReference type="ChEBI" id="CHEBI:57287"/>
        <dbReference type="ChEBI" id="CHEBI:57327"/>
        <dbReference type="ChEBI" id="CHEBI:57384"/>
        <dbReference type="ChEBI" id="CHEBI:57783"/>
        <dbReference type="ChEBI" id="CHEBI:58349"/>
        <dbReference type="ChEBI" id="CHEBI:87848"/>
        <dbReference type="ChEBI" id="CHEBI:142236"/>
        <dbReference type="EC" id="2.3.1.292"/>
    </reaction>
</comment>
<dbReference type="InterPro" id="IPR020806">
    <property type="entry name" value="PKS_PP-bd"/>
</dbReference>
<dbReference type="InterPro" id="IPR036291">
    <property type="entry name" value="NAD(P)-bd_dom_sf"/>
</dbReference>
<dbReference type="InterPro" id="IPR020841">
    <property type="entry name" value="PKS_Beta-ketoAc_synthase_dom"/>
</dbReference>
<dbReference type="Pfam" id="PF00668">
    <property type="entry name" value="Condensation"/>
    <property type="match status" value="1"/>
</dbReference>
<evidence type="ECO:0000256" key="2">
    <source>
        <dbReference type="ARBA" id="ARBA00001957"/>
    </source>
</evidence>
<proteinExistence type="inferred from homology"/>
<evidence type="ECO:0000256" key="25">
    <source>
        <dbReference type="ARBA" id="ARBA00084020"/>
    </source>
</evidence>
<feature type="domain" description="Carrier" evidence="27">
    <location>
        <begin position="578"/>
        <end position="653"/>
    </location>
</feature>
<dbReference type="PROSITE" id="PS52019">
    <property type="entry name" value="PKS_MFAS_DH"/>
    <property type="match status" value="1"/>
</dbReference>
<dbReference type="GO" id="GO:0016491">
    <property type="term" value="F:oxidoreductase activity"/>
    <property type="evidence" value="ECO:0007669"/>
    <property type="project" value="UniProtKB-KW"/>
</dbReference>
<dbReference type="SUPFAM" id="SSF53901">
    <property type="entry name" value="Thiolase-like"/>
    <property type="match status" value="1"/>
</dbReference>
<dbReference type="EC" id="2.3.1.292" evidence="21"/>
<dbReference type="InterPro" id="IPR000873">
    <property type="entry name" value="AMP-dep_synth/lig_dom"/>
</dbReference>
<feature type="region of interest" description="C-terminal hotdog fold" evidence="26">
    <location>
        <begin position="2931"/>
        <end position="3073"/>
    </location>
</feature>
<dbReference type="Gene3D" id="3.30.559.30">
    <property type="entry name" value="Nonribosomal peptide synthetase, condensation domain"/>
    <property type="match status" value="1"/>
</dbReference>
<evidence type="ECO:0000256" key="11">
    <source>
        <dbReference type="ARBA" id="ARBA00022857"/>
    </source>
</evidence>
<dbReference type="Gene3D" id="1.10.1240.100">
    <property type="match status" value="1"/>
</dbReference>
<dbReference type="PROSITE" id="PS52004">
    <property type="entry name" value="KS3_2"/>
    <property type="match status" value="1"/>
</dbReference>
<keyword evidence="14" id="KW-0045">Antibiotic biosynthesis</keyword>
<dbReference type="Gene3D" id="3.40.50.12780">
    <property type="entry name" value="N-terminal domain of ligase-like"/>
    <property type="match status" value="1"/>
</dbReference>
<dbReference type="GO" id="GO:0034081">
    <property type="term" value="C:polyketide synthase complex"/>
    <property type="evidence" value="ECO:0007669"/>
    <property type="project" value="UniProtKB-ARBA"/>
</dbReference>
<evidence type="ECO:0000256" key="22">
    <source>
        <dbReference type="ARBA" id="ARBA00073623"/>
    </source>
</evidence>
<dbReference type="Gene3D" id="3.40.50.720">
    <property type="entry name" value="NAD(P)-binding Rossmann-like Domain"/>
    <property type="match status" value="1"/>
</dbReference>
<dbReference type="GO" id="GO:0031177">
    <property type="term" value="F:phosphopantetheine binding"/>
    <property type="evidence" value="ECO:0007669"/>
    <property type="project" value="InterPro"/>
</dbReference>
<dbReference type="InterPro" id="IPR014031">
    <property type="entry name" value="Ketoacyl_synth_C"/>
</dbReference>
<organism evidence="30 31">
    <name type="scientific">Anaerobacterium chartisolvens</name>
    <dbReference type="NCBI Taxonomy" id="1297424"/>
    <lineage>
        <taxon>Bacteria</taxon>
        <taxon>Bacillati</taxon>
        <taxon>Bacillota</taxon>
        <taxon>Clostridia</taxon>
        <taxon>Eubacteriales</taxon>
        <taxon>Oscillospiraceae</taxon>
        <taxon>Anaerobacterium</taxon>
    </lineage>
</organism>
<feature type="active site" description="Proton donor; for dehydratase activity" evidence="26">
    <location>
        <position position="2993"/>
    </location>
</feature>
<evidence type="ECO:0000313" key="30">
    <source>
        <dbReference type="EMBL" id="RCX14282.1"/>
    </source>
</evidence>
<keyword evidence="6" id="KW-0596">Phosphopantetheine</keyword>
<protein>
    <recommendedName>
        <fullName evidence="22">Phenolphthiocerol/phthiocerol polyketide synthase subunit E</fullName>
        <ecNumber evidence="21">2.3.1.292</ecNumber>
    </recommendedName>
    <alternativeName>
        <fullName evidence="24">(Phenol)carboxyphthiodiolenone synthase subunit E</fullName>
    </alternativeName>
    <alternativeName>
        <fullName evidence="25">Beta-ketoacyl-acyl-carrier-protein synthase I</fullName>
    </alternativeName>
    <alternativeName>
        <fullName evidence="23">Phthiocerol synthesis polyketide synthase type I PpsE</fullName>
    </alternativeName>
</protein>
<name>A0A369AXZ0_9FIRM</name>
<evidence type="ECO:0000256" key="6">
    <source>
        <dbReference type="ARBA" id="ARBA00022450"/>
    </source>
</evidence>
<dbReference type="GO" id="GO:0017000">
    <property type="term" value="P:antibiotic biosynthetic process"/>
    <property type="evidence" value="ECO:0007669"/>
    <property type="project" value="UniProtKB-KW"/>
</dbReference>
<evidence type="ECO:0000256" key="9">
    <source>
        <dbReference type="ARBA" id="ARBA00022737"/>
    </source>
</evidence>
<dbReference type="CDD" id="cd00833">
    <property type="entry name" value="PKS"/>
    <property type="match status" value="1"/>
</dbReference>
<evidence type="ECO:0000256" key="7">
    <source>
        <dbReference type="ARBA" id="ARBA00022553"/>
    </source>
</evidence>
<dbReference type="SUPFAM" id="SSF56801">
    <property type="entry name" value="Acetyl-CoA synthetase-like"/>
    <property type="match status" value="2"/>
</dbReference>
<dbReference type="InterPro" id="IPR013968">
    <property type="entry name" value="PKS_KR"/>
</dbReference>
<dbReference type="GO" id="GO:0072330">
    <property type="term" value="P:monocarboxylic acid biosynthetic process"/>
    <property type="evidence" value="ECO:0007669"/>
    <property type="project" value="UniProtKB-ARBA"/>
</dbReference>
<keyword evidence="9" id="KW-0677">Repeat</keyword>
<dbReference type="SMART" id="SM00823">
    <property type="entry name" value="PKS_PP"/>
    <property type="match status" value="3"/>
</dbReference>
<keyword evidence="10" id="KW-0276">Fatty acid metabolism</keyword>
<comment type="catalytic activity">
    <reaction evidence="16">
        <text>17-(4-hydroxyphenyl)heptadecanoyl-[(phenol)carboxyphthiodiolenone synthase] + 2 (S)-methylmalonyl-CoA + 3 malonyl-CoA + 5 NADPH + 10 H(+) = C35-(phenol)carboxyphthiodiolenone-[(phenol)carboxyphthiodiolenone synthase] + 5 CO2 + 5 NADP(+) + 5 CoA + 2 H2O</text>
        <dbReference type="Rhea" id="RHEA:57756"/>
        <dbReference type="Rhea" id="RHEA-COMP:14272"/>
        <dbReference type="Rhea" id="RHEA-COMP:14989"/>
        <dbReference type="ChEBI" id="CHEBI:15377"/>
        <dbReference type="ChEBI" id="CHEBI:15378"/>
        <dbReference type="ChEBI" id="CHEBI:16526"/>
        <dbReference type="ChEBI" id="CHEBI:57287"/>
        <dbReference type="ChEBI" id="CHEBI:57327"/>
        <dbReference type="ChEBI" id="CHEBI:57384"/>
        <dbReference type="ChEBI" id="CHEBI:57783"/>
        <dbReference type="ChEBI" id="CHEBI:58349"/>
        <dbReference type="ChEBI" id="CHEBI:133300"/>
        <dbReference type="ChEBI" id="CHEBI:142259"/>
        <dbReference type="EC" id="2.3.1.292"/>
    </reaction>
</comment>
<dbReference type="Gene3D" id="3.10.129.110">
    <property type="entry name" value="Polyketide synthase dehydratase"/>
    <property type="match status" value="1"/>
</dbReference>
<dbReference type="SUPFAM" id="SSF47336">
    <property type="entry name" value="ACP-like"/>
    <property type="match status" value="3"/>
</dbReference>
<evidence type="ECO:0000256" key="16">
    <source>
        <dbReference type="ARBA" id="ARBA00050973"/>
    </source>
</evidence>
<evidence type="ECO:0000256" key="5">
    <source>
        <dbReference type="ARBA" id="ARBA00006432"/>
    </source>
</evidence>
<dbReference type="Pfam" id="PF00109">
    <property type="entry name" value="ketoacyl-synt"/>
    <property type="match status" value="1"/>
</dbReference>
<dbReference type="InterPro" id="IPR049552">
    <property type="entry name" value="PKS_DH_N"/>
</dbReference>
<dbReference type="RefSeq" id="WP_114298311.1">
    <property type="nucleotide sequence ID" value="NZ_QPJT01000015.1"/>
</dbReference>
<comment type="cofactor">
    <cofactor evidence="2">
        <name>pantetheine 4'-phosphate</name>
        <dbReference type="ChEBI" id="CHEBI:47942"/>
    </cofactor>
</comment>
<dbReference type="InterPro" id="IPR001242">
    <property type="entry name" value="Condensation_dom"/>
</dbReference>
<feature type="domain" description="PKS/mFAS DH" evidence="29">
    <location>
        <begin position="2790"/>
        <end position="3073"/>
    </location>
</feature>
<dbReference type="InterPro" id="IPR020845">
    <property type="entry name" value="AMP-binding_CS"/>
</dbReference>
<gene>
    <name evidence="30" type="ORF">DFR58_1155</name>
</gene>
<dbReference type="InterPro" id="IPR016039">
    <property type="entry name" value="Thiolase-like"/>
</dbReference>
<dbReference type="FunFam" id="2.30.38.10:FF:000001">
    <property type="entry name" value="Non-ribosomal peptide synthetase PvdI"/>
    <property type="match status" value="1"/>
</dbReference>
<dbReference type="Pfam" id="PF21089">
    <property type="entry name" value="PKS_DH_N"/>
    <property type="match status" value="1"/>
</dbReference>
<dbReference type="InterPro" id="IPR045851">
    <property type="entry name" value="AMP-bd_C_sf"/>
</dbReference>
<dbReference type="Gene3D" id="2.30.38.10">
    <property type="entry name" value="Luciferase, Domain 3"/>
    <property type="match status" value="1"/>
</dbReference>
<dbReference type="Gene3D" id="3.30.559.10">
    <property type="entry name" value="Chloramphenicol acetyltransferase-like domain"/>
    <property type="match status" value="1"/>
</dbReference>
<dbReference type="EMBL" id="QPJT01000015">
    <property type="protein sequence ID" value="RCX14282.1"/>
    <property type="molecule type" value="Genomic_DNA"/>
</dbReference>
<dbReference type="PROSITE" id="PS00455">
    <property type="entry name" value="AMP_BINDING"/>
    <property type="match status" value="2"/>
</dbReference>
<evidence type="ECO:0000259" key="29">
    <source>
        <dbReference type="PROSITE" id="PS52019"/>
    </source>
</evidence>
<keyword evidence="12" id="KW-0560">Oxidoreductase</keyword>
<comment type="function">
    <text evidence="3">Involved in some intermediate steps for the synthesis of the antibiotic polyketide bacillaene which is involved in secondary metabolism.</text>
</comment>
<comment type="cofactor">
    <cofactor evidence="1">
        <name>NADP(+)</name>
        <dbReference type="ChEBI" id="CHEBI:58349"/>
    </cofactor>
</comment>
<dbReference type="PANTHER" id="PTHR45527:SF1">
    <property type="entry name" value="FATTY ACID SYNTHASE"/>
    <property type="match status" value="1"/>
</dbReference>
<comment type="catalytic activity">
    <reaction evidence="18">
        <text>docosanoyl-[(phenol)carboxyphthiodiolenone synthase] + 2 (S)-methylmalonyl-CoA + 3 malonyl-CoA + 5 NADPH + 10 H(+) = C34-carboxyphthiodiolenone-[(phenol)carboxyphthiodiolenone synthase] + 5 CO2 + 5 NADP(+) + 5 CoA + 2 H2O</text>
        <dbReference type="Rhea" id="RHEA:57752"/>
        <dbReference type="Rhea" id="RHEA-COMP:14987"/>
        <dbReference type="Rhea" id="RHEA-COMP:14988"/>
        <dbReference type="ChEBI" id="CHEBI:15377"/>
        <dbReference type="ChEBI" id="CHEBI:15378"/>
        <dbReference type="ChEBI" id="CHEBI:16526"/>
        <dbReference type="ChEBI" id="CHEBI:57287"/>
        <dbReference type="ChEBI" id="CHEBI:57327"/>
        <dbReference type="ChEBI" id="CHEBI:57384"/>
        <dbReference type="ChEBI" id="CHEBI:57783"/>
        <dbReference type="ChEBI" id="CHEBI:58349"/>
        <dbReference type="ChEBI" id="CHEBI:142237"/>
        <dbReference type="ChEBI" id="CHEBI:142238"/>
        <dbReference type="EC" id="2.3.1.292"/>
    </reaction>
</comment>
<keyword evidence="15" id="KW-0511">Multifunctional enzyme</keyword>
<evidence type="ECO:0000256" key="23">
    <source>
        <dbReference type="ARBA" id="ARBA00075053"/>
    </source>
</evidence>
<dbReference type="CDD" id="cd12116">
    <property type="entry name" value="A_NRPS_Ta1_like"/>
    <property type="match status" value="1"/>
</dbReference>
<evidence type="ECO:0000256" key="17">
    <source>
        <dbReference type="ARBA" id="ARBA00051971"/>
    </source>
</evidence>